<gene>
    <name evidence="2" type="ORF">JI744_04150</name>
</gene>
<accession>A0A8J7SRY5</accession>
<dbReference type="Pfam" id="PF06568">
    <property type="entry name" value="YjiS-like"/>
    <property type="match status" value="1"/>
</dbReference>
<keyword evidence="3" id="KW-1185">Reference proteome</keyword>
<evidence type="ECO:0000313" key="3">
    <source>
        <dbReference type="Proteomes" id="UP000619033"/>
    </source>
</evidence>
<sequence>MFHRFLNLMQMRRSTAFLLARNDDRLLDDIGLTRDDLTALHMGVADDSRWIASFHSPLAKRALPVAC</sequence>
<name>A0A8J7SRY5_9RHOB</name>
<dbReference type="Proteomes" id="UP000619033">
    <property type="component" value="Unassembled WGS sequence"/>
</dbReference>
<comment type="caution">
    <text evidence="2">The sequence shown here is derived from an EMBL/GenBank/DDBJ whole genome shotgun (WGS) entry which is preliminary data.</text>
</comment>
<evidence type="ECO:0000313" key="2">
    <source>
        <dbReference type="EMBL" id="MBL4927290.1"/>
    </source>
</evidence>
<organism evidence="2 3">
    <name type="scientific">Fuscibacter oryzae</name>
    <dbReference type="NCBI Taxonomy" id="2803939"/>
    <lineage>
        <taxon>Bacteria</taxon>
        <taxon>Pseudomonadati</taxon>
        <taxon>Pseudomonadota</taxon>
        <taxon>Alphaproteobacteria</taxon>
        <taxon>Rhodobacterales</taxon>
        <taxon>Paracoccaceae</taxon>
        <taxon>Fuscibacter</taxon>
    </lineage>
</organism>
<evidence type="ECO:0000259" key="1">
    <source>
        <dbReference type="Pfam" id="PF06568"/>
    </source>
</evidence>
<reference evidence="2" key="1">
    <citation type="submission" date="2021-01" db="EMBL/GenBank/DDBJ databases">
        <title>Genome seq and assembly of Tabrizicola sp. KVB23.</title>
        <authorList>
            <person name="Chhetri G."/>
        </authorList>
    </citation>
    <scope>NUCLEOTIDE SEQUENCE</scope>
    <source>
        <strain evidence="2">KVB23</strain>
    </source>
</reference>
<proteinExistence type="predicted"/>
<dbReference type="AlphaFoldDB" id="A0A8J7SRY5"/>
<dbReference type="RefSeq" id="WP_202658436.1">
    <property type="nucleotide sequence ID" value="NZ_JAESVP010000002.1"/>
</dbReference>
<protein>
    <submittedName>
        <fullName evidence="2">DUF1127 domain-containing protein</fullName>
    </submittedName>
</protein>
<dbReference type="InterPro" id="IPR009506">
    <property type="entry name" value="YjiS-like"/>
</dbReference>
<feature type="domain" description="YjiS-like" evidence="1">
    <location>
        <begin position="10"/>
        <end position="37"/>
    </location>
</feature>
<dbReference type="EMBL" id="JAESVP010000002">
    <property type="protein sequence ID" value="MBL4927290.1"/>
    <property type="molecule type" value="Genomic_DNA"/>
</dbReference>